<dbReference type="Proteomes" id="UP000031408">
    <property type="component" value="Unassembled WGS sequence"/>
</dbReference>
<keyword evidence="2" id="KW-0732">Signal</keyword>
<keyword evidence="1 4" id="KW-0378">Hydrolase</keyword>
<feature type="chain" id="PRO_5002153035" evidence="2">
    <location>
        <begin position="20"/>
        <end position="307"/>
    </location>
</feature>
<evidence type="ECO:0000259" key="3">
    <source>
        <dbReference type="Pfam" id="PF20434"/>
    </source>
</evidence>
<dbReference type="GO" id="GO:0016798">
    <property type="term" value="F:hydrolase activity, acting on glycosyl bonds"/>
    <property type="evidence" value="ECO:0007669"/>
    <property type="project" value="UniProtKB-KW"/>
</dbReference>
<feature type="domain" description="BD-FAE-like" evidence="3">
    <location>
        <begin position="61"/>
        <end position="259"/>
    </location>
</feature>
<keyword evidence="4" id="KW-0858">Xylan degradation</keyword>
<dbReference type="InterPro" id="IPR029058">
    <property type="entry name" value="AB_hydrolase_fold"/>
</dbReference>
<dbReference type="RefSeq" id="WP_039137709.1">
    <property type="nucleotide sequence ID" value="NZ_JSVC01000005.1"/>
</dbReference>
<evidence type="ECO:0000313" key="5">
    <source>
        <dbReference type="Proteomes" id="UP000031408"/>
    </source>
</evidence>
<evidence type="ECO:0000256" key="1">
    <source>
        <dbReference type="ARBA" id="ARBA00022801"/>
    </source>
</evidence>
<dbReference type="PANTHER" id="PTHR48081:SF6">
    <property type="entry name" value="PEPTIDASE S9 PROLYL OLIGOPEPTIDASE CATALYTIC DOMAIN-CONTAINING PROTEIN"/>
    <property type="match status" value="1"/>
</dbReference>
<reference evidence="4 5" key="1">
    <citation type="submission" date="2014-11" db="EMBL/GenBank/DDBJ databases">
        <title>Genome sequence of Flavihumibacter solisilvae 3-3.</title>
        <authorList>
            <person name="Zhou G."/>
            <person name="Li M."/>
            <person name="Wang G."/>
        </authorList>
    </citation>
    <scope>NUCLEOTIDE SEQUENCE [LARGE SCALE GENOMIC DNA]</scope>
    <source>
        <strain evidence="4 5">3-3</strain>
    </source>
</reference>
<dbReference type="AlphaFoldDB" id="A0A0C1L654"/>
<dbReference type="Gene3D" id="3.40.50.1820">
    <property type="entry name" value="alpha/beta hydrolase"/>
    <property type="match status" value="1"/>
</dbReference>
<proteinExistence type="predicted"/>
<dbReference type="InterPro" id="IPR049492">
    <property type="entry name" value="BD-FAE-like_dom"/>
</dbReference>
<dbReference type="EMBL" id="JSVC01000005">
    <property type="protein sequence ID" value="KIC95607.1"/>
    <property type="molecule type" value="Genomic_DNA"/>
</dbReference>
<evidence type="ECO:0000313" key="4">
    <source>
        <dbReference type="EMBL" id="KIC95607.1"/>
    </source>
</evidence>
<gene>
    <name evidence="4" type="ORF">OI18_04945</name>
</gene>
<keyword evidence="4" id="KW-0624">Polysaccharide degradation</keyword>
<dbReference type="OrthoDB" id="9794725at2"/>
<keyword evidence="5" id="KW-1185">Reference proteome</keyword>
<protein>
    <submittedName>
        <fullName evidence="4">1,4-beta-xylanase</fullName>
    </submittedName>
</protein>
<dbReference type="PANTHER" id="PTHR48081">
    <property type="entry name" value="AB HYDROLASE SUPERFAMILY PROTEIN C4A8.06C"/>
    <property type="match status" value="1"/>
</dbReference>
<dbReference type="InterPro" id="IPR050300">
    <property type="entry name" value="GDXG_lipolytic_enzyme"/>
</dbReference>
<accession>A0A0C1L654</accession>
<comment type="caution">
    <text evidence="4">The sequence shown here is derived from an EMBL/GenBank/DDBJ whole genome shotgun (WGS) entry which is preliminary data.</text>
</comment>
<evidence type="ECO:0000256" key="2">
    <source>
        <dbReference type="SAM" id="SignalP"/>
    </source>
</evidence>
<dbReference type="STRING" id="1349421.OI18_04945"/>
<keyword evidence="4" id="KW-0119">Carbohydrate metabolism</keyword>
<organism evidence="4 5">
    <name type="scientific">Flavihumibacter solisilvae</name>
    <dbReference type="NCBI Taxonomy" id="1349421"/>
    <lineage>
        <taxon>Bacteria</taxon>
        <taxon>Pseudomonadati</taxon>
        <taxon>Bacteroidota</taxon>
        <taxon>Chitinophagia</taxon>
        <taxon>Chitinophagales</taxon>
        <taxon>Chitinophagaceae</taxon>
        <taxon>Flavihumibacter</taxon>
    </lineage>
</organism>
<dbReference type="GO" id="GO:0045493">
    <property type="term" value="P:xylan catabolic process"/>
    <property type="evidence" value="ECO:0007669"/>
    <property type="project" value="UniProtKB-KW"/>
</dbReference>
<dbReference type="SUPFAM" id="SSF53474">
    <property type="entry name" value="alpha/beta-Hydrolases"/>
    <property type="match status" value="1"/>
</dbReference>
<dbReference type="Pfam" id="PF20434">
    <property type="entry name" value="BD-FAE"/>
    <property type="match status" value="1"/>
</dbReference>
<sequence>MKKILFTVMSAAISFAAVSQETIPLYEGAIPNSKPSQLQEKSEVAGNGRFLISNVTTPTLTVFLPPADKANGTAVIVVPGGGYRFIAAEHEGTAVAKALNEWGVTAFVLKYRLPSDETMTDKTIGPLQDAQRAIQIVREKAKLWQINPKQVGIMGFSAGGHLAGSATVHFDQAFIPNPLKTSLRPDFAILAYPVISFTDEFAHKGSREQLLGKEPAPDKLKFFSLELQVTKHTPPVFLMHARDDKAVKVQNSEVFAEALEKNRVKHDMYLYEKGGHGFGLINTQSDVDWMKYVYQWLFNQDLILKKR</sequence>
<feature type="signal peptide" evidence="2">
    <location>
        <begin position="1"/>
        <end position="19"/>
    </location>
</feature>
<keyword evidence="4" id="KW-0326">Glycosidase</keyword>
<name>A0A0C1L654_9BACT</name>